<reference evidence="2" key="1">
    <citation type="submission" date="2021-09" db="EMBL/GenBank/DDBJ databases">
        <title>A high-quality genome of the endoparasitic fungus Hirsutella rhossiliensis with a comparison of Hirsutella genomes reveals transposable elements contributing to genome size variation.</title>
        <authorList>
            <person name="Lin R."/>
            <person name="Jiao Y."/>
            <person name="Sun X."/>
            <person name="Ling J."/>
            <person name="Xie B."/>
            <person name="Cheng X."/>
        </authorList>
    </citation>
    <scope>NUCLEOTIDE SEQUENCE</scope>
    <source>
        <strain evidence="2">HR02</strain>
    </source>
</reference>
<feature type="domain" description="Fungal-type protein kinase" evidence="1">
    <location>
        <begin position="25"/>
        <end position="84"/>
    </location>
</feature>
<name>A0A9P8MTX0_9HYPO</name>
<dbReference type="EMBL" id="JAIZPD010000009">
    <property type="protein sequence ID" value="KAH0961089.1"/>
    <property type="molecule type" value="Genomic_DNA"/>
</dbReference>
<sequence>MELWVFDRGQATIPREPTIFSRVCKDIVSDGLTCYRARLSTSEHWDHAVKVKWLPASSPSELEMVELAKQRNVWGVLRLLDHQRPRSTNGLHHGLLFGARRNGLHRAAARLDPSLSIWQPNQQHGSQLHGRDTARRIPLQI</sequence>
<dbReference type="Proteomes" id="UP000824596">
    <property type="component" value="Unassembled WGS sequence"/>
</dbReference>
<evidence type="ECO:0000313" key="2">
    <source>
        <dbReference type="EMBL" id="KAH0961089.1"/>
    </source>
</evidence>
<dbReference type="AlphaFoldDB" id="A0A9P8MTX0"/>
<dbReference type="RefSeq" id="XP_044718602.1">
    <property type="nucleotide sequence ID" value="XM_044866713.1"/>
</dbReference>
<gene>
    <name evidence="2" type="ORF">HRG_08242</name>
</gene>
<dbReference type="GeneID" id="68357371"/>
<protein>
    <recommendedName>
        <fullName evidence="1">Fungal-type protein kinase domain-containing protein</fullName>
    </recommendedName>
</protein>
<proteinExistence type="predicted"/>
<dbReference type="Pfam" id="PF17667">
    <property type="entry name" value="Pkinase_fungal"/>
    <property type="match status" value="1"/>
</dbReference>
<dbReference type="OrthoDB" id="5584477at2759"/>
<evidence type="ECO:0000313" key="3">
    <source>
        <dbReference type="Proteomes" id="UP000824596"/>
    </source>
</evidence>
<organism evidence="2 3">
    <name type="scientific">Hirsutella rhossiliensis</name>
    <dbReference type="NCBI Taxonomy" id="111463"/>
    <lineage>
        <taxon>Eukaryota</taxon>
        <taxon>Fungi</taxon>
        <taxon>Dikarya</taxon>
        <taxon>Ascomycota</taxon>
        <taxon>Pezizomycotina</taxon>
        <taxon>Sordariomycetes</taxon>
        <taxon>Hypocreomycetidae</taxon>
        <taxon>Hypocreales</taxon>
        <taxon>Ophiocordycipitaceae</taxon>
        <taxon>Hirsutella</taxon>
    </lineage>
</organism>
<evidence type="ECO:0000259" key="1">
    <source>
        <dbReference type="Pfam" id="PF17667"/>
    </source>
</evidence>
<dbReference type="InterPro" id="IPR040976">
    <property type="entry name" value="Pkinase_fungal"/>
</dbReference>
<keyword evidence="3" id="KW-1185">Reference proteome</keyword>
<accession>A0A9P8MTX0</accession>
<comment type="caution">
    <text evidence="2">The sequence shown here is derived from an EMBL/GenBank/DDBJ whole genome shotgun (WGS) entry which is preliminary data.</text>
</comment>